<organism evidence="1 2">
    <name type="scientific">[Clostridium] ultunense Esp</name>
    <dbReference type="NCBI Taxonomy" id="1288971"/>
    <lineage>
        <taxon>Bacteria</taxon>
        <taxon>Bacillati</taxon>
        <taxon>Bacillota</taxon>
        <taxon>Tissierellia</taxon>
        <taxon>Tissierellales</taxon>
        <taxon>Tepidimicrobiaceae</taxon>
        <taxon>Schnuerera</taxon>
    </lineage>
</organism>
<evidence type="ECO:0000313" key="2">
    <source>
        <dbReference type="Proteomes" id="UP000245423"/>
    </source>
</evidence>
<name>A0A1M4PK26_9FIRM</name>
<sequence>MDAGIIMYYFKALGEVIGLKNEWSLLNETNIEYGDSEYKPVGEFRL</sequence>
<proteinExistence type="predicted"/>
<dbReference type="Proteomes" id="UP000245423">
    <property type="component" value="Chromosome 1"/>
</dbReference>
<reference evidence="1 2" key="1">
    <citation type="submission" date="2016-11" db="EMBL/GenBank/DDBJ databases">
        <authorList>
            <person name="Manzoor S."/>
        </authorList>
    </citation>
    <scope>NUCLEOTIDE SEQUENCE [LARGE SCALE GENOMIC DNA]</scope>
    <source>
        <strain evidence="1">Clostridium ultunense strain Esp</strain>
    </source>
</reference>
<gene>
    <name evidence="1" type="ORF">CUESP1_0418</name>
</gene>
<dbReference type="AlphaFoldDB" id="A0A1M4PK26"/>
<accession>A0A1M4PK26</accession>
<protein>
    <submittedName>
        <fullName evidence="1">Uncharacterized protein</fullName>
    </submittedName>
</protein>
<keyword evidence="2" id="KW-1185">Reference proteome</keyword>
<dbReference type="EMBL" id="LT669839">
    <property type="protein sequence ID" value="SHD75808.1"/>
    <property type="molecule type" value="Genomic_DNA"/>
</dbReference>
<evidence type="ECO:0000313" key="1">
    <source>
        <dbReference type="EMBL" id="SHD75808.1"/>
    </source>
</evidence>